<dbReference type="InParanoid" id="A0A1X7T219"/>
<reference evidence="2" key="1">
    <citation type="submission" date="2017-05" db="UniProtKB">
        <authorList>
            <consortium name="EnsemblMetazoa"/>
        </authorList>
    </citation>
    <scope>IDENTIFICATION</scope>
</reference>
<dbReference type="EnsemblMetazoa" id="Aqu2.1.08479_001">
    <property type="protein sequence ID" value="Aqu2.1.08479_001"/>
    <property type="gene ID" value="Aqu2.1.08479"/>
</dbReference>
<protein>
    <submittedName>
        <fullName evidence="2">Uncharacterized protein</fullName>
    </submittedName>
</protein>
<dbReference type="AlphaFoldDB" id="A0A1X7T219"/>
<sequence length="85" mass="9002">MHSLADTLLLHSKLAFEDGWYDGRPGTEGSEIEDEGERELGGRRGEEGMDATMRDEGGDEDGDAGSQTGRSTSLGNNTGPEAVLC</sequence>
<organism evidence="2">
    <name type="scientific">Amphimedon queenslandica</name>
    <name type="common">Sponge</name>
    <dbReference type="NCBI Taxonomy" id="400682"/>
    <lineage>
        <taxon>Eukaryota</taxon>
        <taxon>Metazoa</taxon>
        <taxon>Porifera</taxon>
        <taxon>Demospongiae</taxon>
        <taxon>Heteroscleromorpha</taxon>
        <taxon>Haplosclerida</taxon>
        <taxon>Niphatidae</taxon>
        <taxon>Amphimedon</taxon>
    </lineage>
</organism>
<evidence type="ECO:0000313" key="2">
    <source>
        <dbReference type="EnsemblMetazoa" id="Aqu2.1.08479_001"/>
    </source>
</evidence>
<accession>A0A1X7T219</accession>
<evidence type="ECO:0000256" key="1">
    <source>
        <dbReference type="SAM" id="MobiDB-lite"/>
    </source>
</evidence>
<feature type="compositionally biased region" description="Polar residues" evidence="1">
    <location>
        <begin position="66"/>
        <end position="79"/>
    </location>
</feature>
<name>A0A1X7T219_AMPQE</name>
<feature type="region of interest" description="Disordered" evidence="1">
    <location>
        <begin position="15"/>
        <end position="85"/>
    </location>
</feature>
<feature type="compositionally biased region" description="Basic and acidic residues" evidence="1">
    <location>
        <begin position="38"/>
        <end position="56"/>
    </location>
</feature>
<proteinExistence type="predicted"/>